<dbReference type="KEGG" id="tva:4752311"/>
<dbReference type="VEuPathDB" id="TrichDB:TVAG_029670"/>
<name>A2FKK1_TRIV3</name>
<dbReference type="InParanoid" id="A2FKK1"/>
<dbReference type="AlphaFoldDB" id="A2FKK1"/>
<protein>
    <submittedName>
        <fullName evidence="2">Uncharacterized protein</fullName>
    </submittedName>
</protein>
<proteinExistence type="predicted"/>
<organism evidence="2 3">
    <name type="scientific">Trichomonas vaginalis (strain ATCC PRA-98 / G3)</name>
    <dbReference type="NCBI Taxonomy" id="412133"/>
    <lineage>
        <taxon>Eukaryota</taxon>
        <taxon>Metamonada</taxon>
        <taxon>Parabasalia</taxon>
        <taxon>Trichomonadida</taxon>
        <taxon>Trichomonadidae</taxon>
        <taxon>Trichomonas</taxon>
    </lineage>
</organism>
<accession>A2FKK1</accession>
<dbReference type="RefSeq" id="XP_001307504.1">
    <property type="nucleotide sequence ID" value="XM_001307503.1"/>
</dbReference>
<keyword evidence="1" id="KW-0472">Membrane</keyword>
<dbReference type="Proteomes" id="UP000001542">
    <property type="component" value="Unassembled WGS sequence"/>
</dbReference>
<dbReference type="VEuPathDB" id="TrichDB:TVAGG3_1077380"/>
<evidence type="ECO:0000313" key="2">
    <source>
        <dbReference type="EMBL" id="EAX94574.1"/>
    </source>
</evidence>
<reference evidence="2" key="2">
    <citation type="journal article" date="2007" name="Science">
        <title>Draft genome sequence of the sexually transmitted pathogen Trichomonas vaginalis.</title>
        <authorList>
            <person name="Carlton J.M."/>
            <person name="Hirt R.P."/>
            <person name="Silva J.C."/>
            <person name="Delcher A.L."/>
            <person name="Schatz M."/>
            <person name="Zhao Q."/>
            <person name="Wortman J.R."/>
            <person name="Bidwell S.L."/>
            <person name="Alsmark U.C.M."/>
            <person name="Besteiro S."/>
            <person name="Sicheritz-Ponten T."/>
            <person name="Noel C.J."/>
            <person name="Dacks J.B."/>
            <person name="Foster P.G."/>
            <person name="Simillion C."/>
            <person name="Van de Peer Y."/>
            <person name="Miranda-Saavedra D."/>
            <person name="Barton G.J."/>
            <person name="Westrop G.D."/>
            <person name="Mueller S."/>
            <person name="Dessi D."/>
            <person name="Fiori P.L."/>
            <person name="Ren Q."/>
            <person name="Paulsen I."/>
            <person name="Zhang H."/>
            <person name="Bastida-Corcuera F.D."/>
            <person name="Simoes-Barbosa A."/>
            <person name="Brown M.T."/>
            <person name="Hayes R.D."/>
            <person name="Mukherjee M."/>
            <person name="Okumura C.Y."/>
            <person name="Schneider R."/>
            <person name="Smith A.J."/>
            <person name="Vanacova S."/>
            <person name="Villalvazo M."/>
            <person name="Haas B.J."/>
            <person name="Pertea M."/>
            <person name="Feldblyum T.V."/>
            <person name="Utterback T.R."/>
            <person name="Shu C.L."/>
            <person name="Osoegawa K."/>
            <person name="de Jong P.J."/>
            <person name="Hrdy I."/>
            <person name="Horvathova L."/>
            <person name="Zubacova Z."/>
            <person name="Dolezal P."/>
            <person name="Malik S.B."/>
            <person name="Logsdon J.M. Jr."/>
            <person name="Henze K."/>
            <person name="Gupta A."/>
            <person name="Wang C.C."/>
            <person name="Dunne R.L."/>
            <person name="Upcroft J.A."/>
            <person name="Upcroft P."/>
            <person name="White O."/>
            <person name="Salzberg S.L."/>
            <person name="Tang P."/>
            <person name="Chiu C.-H."/>
            <person name="Lee Y.-S."/>
            <person name="Embley T.M."/>
            <person name="Coombs G.H."/>
            <person name="Mottram J.C."/>
            <person name="Tachezy J."/>
            <person name="Fraser-Liggett C.M."/>
            <person name="Johnson P.J."/>
        </authorList>
    </citation>
    <scope>NUCLEOTIDE SEQUENCE [LARGE SCALE GENOMIC DNA]</scope>
    <source>
        <strain evidence="2">G3</strain>
    </source>
</reference>
<feature type="transmembrane region" description="Helical" evidence="1">
    <location>
        <begin position="235"/>
        <end position="258"/>
    </location>
</feature>
<evidence type="ECO:0000256" key="1">
    <source>
        <dbReference type="SAM" id="Phobius"/>
    </source>
</evidence>
<keyword evidence="1" id="KW-1133">Transmembrane helix</keyword>
<dbReference type="EMBL" id="DS113850">
    <property type="protein sequence ID" value="EAX94574.1"/>
    <property type="molecule type" value="Genomic_DNA"/>
</dbReference>
<feature type="transmembrane region" description="Helical" evidence="1">
    <location>
        <begin position="6"/>
        <end position="26"/>
    </location>
</feature>
<evidence type="ECO:0000313" key="3">
    <source>
        <dbReference type="Proteomes" id="UP000001542"/>
    </source>
</evidence>
<sequence length="269" mass="30731">MGIFFRIVLWTFSISLILLIISATLLGKAAQMDEYIGYPYIISLPVYPKADDPYGKLYLMPEKSISQLYNQQFSTIADIEISDTQNYLSFYLLHNLYSYDFHLAVSSLKGTNLFENSYKQNMDITNPEIPNVTMKQLSKYQIFKYGDDLVQILCPYQTQITDKAFLSDFCNSTPQYTSINPNLSSPVLFNQEDYPYCKSGFRLNFTNFTGLPVDYVKTPQVYLAGLSKTSKQKTLIISGPLLGISLFFLILSGAFVLYEIYYDLAYGNN</sequence>
<gene>
    <name evidence="2" type="ORF">TVAG_029670</name>
</gene>
<reference evidence="2" key="1">
    <citation type="submission" date="2006-10" db="EMBL/GenBank/DDBJ databases">
        <authorList>
            <person name="Amadeo P."/>
            <person name="Zhao Q."/>
            <person name="Wortman J."/>
            <person name="Fraser-Liggett C."/>
            <person name="Carlton J."/>
        </authorList>
    </citation>
    <scope>NUCLEOTIDE SEQUENCE</scope>
    <source>
        <strain evidence="2">G3</strain>
    </source>
</reference>
<keyword evidence="1" id="KW-0812">Transmembrane</keyword>
<keyword evidence="3" id="KW-1185">Reference proteome</keyword>